<dbReference type="Proteomes" id="UP000228859">
    <property type="component" value="Unassembled WGS sequence"/>
</dbReference>
<dbReference type="SUPFAM" id="SSF89623">
    <property type="entry name" value="Ribose/Galactose isomerase RpiB/AlsB"/>
    <property type="match status" value="1"/>
</dbReference>
<comment type="similarity">
    <text evidence="1">Belongs to the LacAB/RpiB family.</text>
</comment>
<dbReference type="NCBIfam" id="TIGR00689">
    <property type="entry name" value="rpiB_lacA_lacB"/>
    <property type="match status" value="1"/>
</dbReference>
<dbReference type="NCBIfam" id="NF004051">
    <property type="entry name" value="PRK05571.1"/>
    <property type="match status" value="1"/>
</dbReference>
<reference evidence="5 6" key="1">
    <citation type="journal article" date="2017" name="Front. Microbiol.">
        <title>Comparative Genomic Analysis of the Class Epsilonproteobacteria and Proposed Reclassification to Epsilonbacteraeota (phyl. nov.).</title>
        <authorList>
            <person name="Waite D.W."/>
            <person name="Vanwonterghem I."/>
            <person name="Rinke C."/>
            <person name="Parks D.H."/>
            <person name="Zhang Y."/>
            <person name="Takai K."/>
            <person name="Sievert S.M."/>
            <person name="Simon J."/>
            <person name="Campbell B.J."/>
            <person name="Hanson T.E."/>
            <person name="Woyke T."/>
            <person name="Klotz M.G."/>
            <person name="Hugenholtz P."/>
        </authorList>
    </citation>
    <scope>NUCLEOTIDE SEQUENCE [LARGE SCALE GENOMIC DNA]</scope>
    <source>
        <strain evidence="5">UBA12443</strain>
    </source>
</reference>
<dbReference type="PANTHER" id="PTHR30345:SF0">
    <property type="entry name" value="DNA DAMAGE-REPAIR_TOLERATION PROTEIN DRT102"/>
    <property type="match status" value="1"/>
</dbReference>
<dbReference type="Gene3D" id="3.40.1400.10">
    <property type="entry name" value="Sugar-phosphate isomerase, RpiB/LacA/LacB"/>
    <property type="match status" value="1"/>
</dbReference>
<feature type="binding site" evidence="4">
    <location>
        <begin position="66"/>
        <end position="70"/>
    </location>
    <ligand>
        <name>D-ribulose 5-phosphate</name>
        <dbReference type="ChEBI" id="CHEBI:58121"/>
    </ligand>
</feature>
<dbReference type="EMBL" id="DLUI01000148">
    <property type="protein sequence ID" value="DAB37605.1"/>
    <property type="molecule type" value="Genomic_DNA"/>
</dbReference>
<feature type="binding site" evidence="4">
    <location>
        <position position="136"/>
    </location>
    <ligand>
        <name>D-ribulose 5-phosphate</name>
        <dbReference type="ChEBI" id="CHEBI:58121"/>
    </ligand>
</feature>
<dbReference type="GO" id="GO:0004751">
    <property type="term" value="F:ribose-5-phosphate isomerase activity"/>
    <property type="evidence" value="ECO:0007669"/>
    <property type="project" value="TreeGrafter"/>
</dbReference>
<dbReference type="NCBIfam" id="TIGR01120">
    <property type="entry name" value="rpiB"/>
    <property type="match status" value="1"/>
</dbReference>
<evidence type="ECO:0000256" key="3">
    <source>
        <dbReference type="PIRSR" id="PIRSR005384-1"/>
    </source>
</evidence>
<dbReference type="GO" id="GO:0009052">
    <property type="term" value="P:pentose-phosphate shunt, non-oxidative branch"/>
    <property type="evidence" value="ECO:0007669"/>
    <property type="project" value="TreeGrafter"/>
</dbReference>
<dbReference type="PANTHER" id="PTHR30345">
    <property type="entry name" value="RIBOSE-5-PHOSPHATE ISOMERASE B"/>
    <property type="match status" value="1"/>
</dbReference>
<feature type="binding site" evidence="4">
    <location>
        <position position="132"/>
    </location>
    <ligand>
        <name>D-ribulose 5-phosphate</name>
        <dbReference type="ChEBI" id="CHEBI:58121"/>
    </ligand>
</feature>
<keyword evidence="2 5" id="KW-0413">Isomerase</keyword>
<dbReference type="AlphaFoldDB" id="A0A2D3WCH7"/>
<evidence type="ECO:0000256" key="2">
    <source>
        <dbReference type="ARBA" id="ARBA00023235"/>
    </source>
</evidence>
<protein>
    <submittedName>
        <fullName evidence="5">Ribose 5-phosphate isomerase B</fullName>
    </submittedName>
</protein>
<dbReference type="InterPro" id="IPR003500">
    <property type="entry name" value="RpiB_LacA_LacB"/>
</dbReference>
<organism evidence="5 6">
    <name type="scientific">Sulfuricurvum kujiense</name>
    <dbReference type="NCBI Taxonomy" id="148813"/>
    <lineage>
        <taxon>Bacteria</taxon>
        <taxon>Pseudomonadati</taxon>
        <taxon>Campylobacterota</taxon>
        <taxon>Epsilonproteobacteria</taxon>
        <taxon>Campylobacterales</taxon>
        <taxon>Sulfurimonadaceae</taxon>
        <taxon>Sulfuricurvum</taxon>
    </lineage>
</organism>
<dbReference type="GO" id="GO:0019316">
    <property type="term" value="P:D-allose catabolic process"/>
    <property type="evidence" value="ECO:0007669"/>
    <property type="project" value="TreeGrafter"/>
</dbReference>
<dbReference type="RefSeq" id="WP_294894236.1">
    <property type="nucleotide sequence ID" value="NZ_DLUI01000148.1"/>
</dbReference>
<evidence type="ECO:0000313" key="6">
    <source>
        <dbReference type="Proteomes" id="UP000228859"/>
    </source>
</evidence>
<accession>A0A2D3WCH7</accession>
<proteinExistence type="inferred from homology"/>
<feature type="active site" description="Proton donor" evidence="3">
    <location>
        <position position="98"/>
    </location>
</feature>
<sequence length="145" mass="15679">MKFYIATDHAGIDLKDFTVELLRSKGHEVIDLGPFSKDRVDYPDYAIKVCENVLKDTASHGILICGSGIGMSIAANRHHGIRAALCHDAYTATVARAHNDANVLCYGERIVGQGVAESILDAWIAGVFEGGRHCGRVEKLEAIKG</sequence>
<evidence type="ECO:0000313" key="5">
    <source>
        <dbReference type="EMBL" id="DAB37605.1"/>
    </source>
</evidence>
<evidence type="ECO:0000256" key="4">
    <source>
        <dbReference type="PIRSR" id="PIRSR005384-2"/>
    </source>
</evidence>
<dbReference type="InterPro" id="IPR036569">
    <property type="entry name" value="RpiB_LacA_LacB_sf"/>
</dbReference>
<feature type="active site" description="Proton acceptor" evidence="3">
    <location>
        <position position="65"/>
    </location>
</feature>
<comment type="caution">
    <text evidence="5">The sequence shown here is derived from an EMBL/GenBank/DDBJ whole genome shotgun (WGS) entry which is preliminary data.</text>
</comment>
<feature type="binding site" evidence="4">
    <location>
        <begin position="8"/>
        <end position="9"/>
    </location>
    <ligand>
        <name>D-ribulose 5-phosphate</name>
        <dbReference type="ChEBI" id="CHEBI:58121"/>
    </ligand>
</feature>
<gene>
    <name evidence="5" type="primary">rpiB</name>
    <name evidence="5" type="ORF">CFH83_10280</name>
</gene>
<feature type="binding site" evidence="4">
    <location>
        <position position="99"/>
    </location>
    <ligand>
        <name>D-ribulose 5-phosphate</name>
        <dbReference type="ChEBI" id="CHEBI:58121"/>
    </ligand>
</feature>
<feature type="binding site" evidence="4">
    <location>
        <position position="109"/>
    </location>
    <ligand>
        <name>D-ribulose 5-phosphate</name>
        <dbReference type="ChEBI" id="CHEBI:58121"/>
    </ligand>
</feature>
<evidence type="ECO:0000256" key="1">
    <source>
        <dbReference type="ARBA" id="ARBA00008754"/>
    </source>
</evidence>
<dbReference type="Pfam" id="PF02502">
    <property type="entry name" value="LacAB_rpiB"/>
    <property type="match status" value="1"/>
</dbReference>
<name>A0A2D3WCH7_9BACT</name>
<dbReference type="PIRSF" id="PIRSF005384">
    <property type="entry name" value="RpiB_LacA_B"/>
    <property type="match status" value="1"/>
</dbReference>
<dbReference type="InterPro" id="IPR004785">
    <property type="entry name" value="RpiB"/>
</dbReference>